<keyword evidence="13" id="KW-0411">Iron-sulfur</keyword>
<protein>
    <recommendedName>
        <fullName evidence="5">Oxygen sensor histidine kinase NreB</fullName>
        <ecNumber evidence="4">2.7.13.3</ecNumber>
    </recommendedName>
    <alternativeName>
        <fullName evidence="15">Nitrogen regulation protein B</fullName>
    </alternativeName>
</protein>
<dbReference type="InterPro" id="IPR050482">
    <property type="entry name" value="Sensor_HK_TwoCompSys"/>
</dbReference>
<evidence type="ECO:0000256" key="13">
    <source>
        <dbReference type="ARBA" id="ARBA00023014"/>
    </source>
</evidence>
<evidence type="ECO:0000256" key="4">
    <source>
        <dbReference type="ARBA" id="ARBA00012438"/>
    </source>
</evidence>
<dbReference type="Pfam" id="PF02518">
    <property type="entry name" value="HATPase_c"/>
    <property type="match status" value="1"/>
</dbReference>
<dbReference type="EC" id="2.7.13.3" evidence="4"/>
<dbReference type="GO" id="GO:0016020">
    <property type="term" value="C:membrane"/>
    <property type="evidence" value="ECO:0007669"/>
    <property type="project" value="InterPro"/>
</dbReference>
<dbReference type="InterPro" id="IPR000644">
    <property type="entry name" value="CBS_dom"/>
</dbReference>
<dbReference type="SUPFAM" id="SSF55874">
    <property type="entry name" value="ATPase domain of HSP90 chaperone/DNA topoisomerase II/histidine kinase"/>
    <property type="match status" value="1"/>
</dbReference>
<organism evidence="20 21">
    <name type="scientific">Methylomarinovum caldicuralii</name>
    <dbReference type="NCBI Taxonomy" id="438856"/>
    <lineage>
        <taxon>Bacteria</taxon>
        <taxon>Pseudomonadati</taxon>
        <taxon>Pseudomonadota</taxon>
        <taxon>Gammaproteobacteria</taxon>
        <taxon>Methylococcales</taxon>
        <taxon>Methylothermaceae</taxon>
        <taxon>Methylomarinovum</taxon>
    </lineage>
</organism>
<keyword evidence="21" id="KW-1185">Reference proteome</keyword>
<reference evidence="21" key="1">
    <citation type="journal article" date="2024" name="Int. J. Syst. Evol. Microbiol.">
        <title>Methylomarinovum tepidoasis sp. nov., a moderately thermophilic methanotroph of the family Methylothermaceae isolated from a deep-sea hydrothermal field.</title>
        <authorList>
            <person name="Hirayama H."/>
            <person name="Takaki Y."/>
            <person name="Abe M."/>
            <person name="Miyazaki M."/>
            <person name="Uematsu K."/>
            <person name="Matsui Y."/>
            <person name="Takai K."/>
        </authorList>
    </citation>
    <scope>NUCLEOTIDE SEQUENCE [LARGE SCALE GENOMIC DNA]</scope>
    <source>
        <strain evidence="21">IT-9</strain>
    </source>
</reference>
<dbReference type="PANTHER" id="PTHR24421">
    <property type="entry name" value="NITRATE/NITRITE SENSOR PROTEIN NARX-RELATED"/>
    <property type="match status" value="1"/>
</dbReference>
<dbReference type="KEGG" id="mcau:MIT9_P1228"/>
<accession>A0AAU9CF55</accession>
<evidence type="ECO:0000256" key="6">
    <source>
        <dbReference type="ARBA" id="ARBA00022485"/>
    </source>
</evidence>
<evidence type="ECO:0000313" key="21">
    <source>
        <dbReference type="Proteomes" id="UP001321825"/>
    </source>
</evidence>
<dbReference type="SUPFAM" id="SSF54631">
    <property type="entry name" value="CBS-domain pair"/>
    <property type="match status" value="1"/>
</dbReference>
<evidence type="ECO:0000256" key="12">
    <source>
        <dbReference type="ARBA" id="ARBA00023012"/>
    </source>
</evidence>
<dbReference type="SMART" id="SM00387">
    <property type="entry name" value="HATPase_c"/>
    <property type="match status" value="1"/>
</dbReference>
<dbReference type="Gene3D" id="1.20.5.1930">
    <property type="match status" value="1"/>
</dbReference>
<dbReference type="InterPro" id="IPR011712">
    <property type="entry name" value="Sig_transdc_His_kin_sub3_dim/P"/>
</dbReference>
<sequence length="358" mass="40529">MIPLYARDALLPRIRQVSAEARPCADGDPCTGLYAVFSSDQPQHFLGVVSAKQVAERPHRIFADLMSRRFPCVVAADTPLEAILDCMDMTEHWYFPVLDDLGGFLGVVTRARILEVLLRSHNSLLAQNRSLMRQMFAVQEQERRYLARELHDEMGQYLSALQTDLGCLRQLGRGQQRLERQIEVITEELVHLQQTVRRIMQRLRPEPLDQLGLEATLRELVTEYQNRHPDVNLTLEIAGDLQNLPDEYAITLYRVVQEGLTNVIRHAGAHSVRVCLCRRQRCSHPVCQAYFAASGWKREQVHLLLCDDGCGFRQPQGGGLGILGMQERVEVLGGRFRIRGRPGGGTHVVVELPLPEGE</sequence>
<dbReference type="Pfam" id="PF00571">
    <property type="entry name" value="CBS"/>
    <property type="match status" value="1"/>
</dbReference>
<dbReference type="PROSITE" id="PS50109">
    <property type="entry name" value="HIS_KIN"/>
    <property type="match status" value="1"/>
</dbReference>
<keyword evidence="17" id="KW-0175">Coiled coil</keyword>
<evidence type="ECO:0000256" key="15">
    <source>
        <dbReference type="ARBA" id="ARBA00030800"/>
    </source>
</evidence>
<dbReference type="Proteomes" id="UP001321825">
    <property type="component" value="Chromosome"/>
</dbReference>
<dbReference type="AlphaFoldDB" id="A0AAU9CF55"/>
<evidence type="ECO:0000259" key="18">
    <source>
        <dbReference type="PROSITE" id="PS50109"/>
    </source>
</evidence>
<proteinExistence type="predicted"/>
<keyword evidence="7" id="KW-0963">Cytoplasm</keyword>
<evidence type="ECO:0000259" key="19">
    <source>
        <dbReference type="PROSITE" id="PS51371"/>
    </source>
</evidence>
<evidence type="ECO:0000256" key="17">
    <source>
        <dbReference type="SAM" id="Coils"/>
    </source>
</evidence>
<feature type="coiled-coil region" evidence="17">
    <location>
        <begin position="168"/>
        <end position="202"/>
    </location>
</feature>
<evidence type="ECO:0000256" key="10">
    <source>
        <dbReference type="ARBA" id="ARBA00022777"/>
    </source>
</evidence>
<evidence type="ECO:0000256" key="1">
    <source>
        <dbReference type="ARBA" id="ARBA00000085"/>
    </source>
</evidence>
<dbReference type="InterPro" id="IPR003594">
    <property type="entry name" value="HATPase_dom"/>
</dbReference>
<keyword evidence="8 20" id="KW-0808">Transferase</keyword>
<dbReference type="GO" id="GO:0005737">
    <property type="term" value="C:cytoplasm"/>
    <property type="evidence" value="ECO:0007669"/>
    <property type="project" value="UniProtKB-SubCell"/>
</dbReference>
<gene>
    <name evidence="20" type="ORF">MIT9_P1228</name>
</gene>
<evidence type="ECO:0000256" key="2">
    <source>
        <dbReference type="ARBA" id="ARBA00001966"/>
    </source>
</evidence>
<keyword evidence="6" id="KW-0004">4Fe-4S</keyword>
<dbReference type="CDD" id="cd16917">
    <property type="entry name" value="HATPase_UhpB-NarQ-NarX-like"/>
    <property type="match status" value="1"/>
</dbReference>
<dbReference type="Gene3D" id="3.30.565.10">
    <property type="entry name" value="Histidine kinase-like ATPase, C-terminal domain"/>
    <property type="match status" value="1"/>
</dbReference>
<evidence type="ECO:0000256" key="16">
    <source>
        <dbReference type="PROSITE-ProRule" id="PRU00703"/>
    </source>
</evidence>
<evidence type="ECO:0000256" key="14">
    <source>
        <dbReference type="ARBA" id="ARBA00024827"/>
    </source>
</evidence>
<dbReference type="Pfam" id="PF07730">
    <property type="entry name" value="HisKA_3"/>
    <property type="match status" value="1"/>
</dbReference>
<keyword evidence="16" id="KW-0129">CBS domain</keyword>
<evidence type="ECO:0000313" key="20">
    <source>
        <dbReference type="EMBL" id="BCX81650.1"/>
    </source>
</evidence>
<keyword evidence="9" id="KW-0479">Metal-binding</keyword>
<dbReference type="GO" id="GO:0051539">
    <property type="term" value="F:4 iron, 4 sulfur cluster binding"/>
    <property type="evidence" value="ECO:0007669"/>
    <property type="project" value="UniProtKB-KW"/>
</dbReference>
<dbReference type="GO" id="GO:0046983">
    <property type="term" value="F:protein dimerization activity"/>
    <property type="evidence" value="ECO:0007669"/>
    <property type="project" value="InterPro"/>
</dbReference>
<dbReference type="PANTHER" id="PTHR24421:SF58">
    <property type="entry name" value="SIGNAL TRANSDUCTION HISTIDINE-PROTEIN KINASE_PHOSPHATASE UHPB"/>
    <property type="match status" value="1"/>
</dbReference>
<comment type="catalytic activity">
    <reaction evidence="1">
        <text>ATP + protein L-histidine = ADP + protein N-phospho-L-histidine.</text>
        <dbReference type="EC" id="2.7.13.3"/>
    </reaction>
</comment>
<dbReference type="PRINTS" id="PR00344">
    <property type="entry name" value="BCTRLSENSOR"/>
</dbReference>
<dbReference type="GO" id="GO:0000155">
    <property type="term" value="F:phosphorelay sensor kinase activity"/>
    <property type="evidence" value="ECO:0007669"/>
    <property type="project" value="InterPro"/>
</dbReference>
<evidence type="ECO:0000256" key="8">
    <source>
        <dbReference type="ARBA" id="ARBA00022679"/>
    </source>
</evidence>
<keyword evidence="10 20" id="KW-0418">Kinase</keyword>
<name>A0AAU9CF55_9GAMM</name>
<dbReference type="EMBL" id="AP024714">
    <property type="protein sequence ID" value="BCX81650.1"/>
    <property type="molecule type" value="Genomic_DNA"/>
</dbReference>
<dbReference type="Gene3D" id="3.10.580.10">
    <property type="entry name" value="CBS-domain"/>
    <property type="match status" value="1"/>
</dbReference>
<dbReference type="InterPro" id="IPR005467">
    <property type="entry name" value="His_kinase_dom"/>
</dbReference>
<evidence type="ECO:0000256" key="11">
    <source>
        <dbReference type="ARBA" id="ARBA00023004"/>
    </source>
</evidence>
<dbReference type="InterPro" id="IPR046342">
    <property type="entry name" value="CBS_dom_sf"/>
</dbReference>
<comment type="subcellular location">
    <subcellularLocation>
        <location evidence="3">Cytoplasm</location>
    </subcellularLocation>
</comment>
<dbReference type="PROSITE" id="PS51371">
    <property type="entry name" value="CBS"/>
    <property type="match status" value="1"/>
</dbReference>
<dbReference type="InterPro" id="IPR036890">
    <property type="entry name" value="HATPase_C_sf"/>
</dbReference>
<feature type="domain" description="CBS" evidence="19">
    <location>
        <begin position="66"/>
        <end position="123"/>
    </location>
</feature>
<evidence type="ECO:0000256" key="9">
    <source>
        <dbReference type="ARBA" id="ARBA00022723"/>
    </source>
</evidence>
<evidence type="ECO:0000256" key="5">
    <source>
        <dbReference type="ARBA" id="ARBA00017322"/>
    </source>
</evidence>
<comment type="cofactor">
    <cofactor evidence="2">
        <name>[4Fe-4S] cluster</name>
        <dbReference type="ChEBI" id="CHEBI:49883"/>
    </cofactor>
</comment>
<dbReference type="RefSeq" id="WP_317706566.1">
    <property type="nucleotide sequence ID" value="NZ_AP024714.1"/>
</dbReference>
<dbReference type="InterPro" id="IPR004358">
    <property type="entry name" value="Sig_transdc_His_kin-like_C"/>
</dbReference>
<comment type="function">
    <text evidence="14">Member of the two-component regulatory system NreB/NreC involved in the control of dissimilatory nitrate/nitrite reduction in response to oxygen. NreB functions as a direct oxygen sensor histidine kinase which is autophosphorylated, in the absence of oxygen, probably at the conserved histidine residue, and transfers its phosphate group probably to a conserved aspartate residue of NreC. NreB/NreC activates the expression of the nitrate (narGHJI) and nitrite (nir) reductase operons, as well as the putative nitrate transporter gene narT.</text>
</comment>
<keyword evidence="12" id="KW-0902">Two-component regulatory system</keyword>
<evidence type="ECO:0000256" key="7">
    <source>
        <dbReference type="ARBA" id="ARBA00022490"/>
    </source>
</evidence>
<keyword evidence="11" id="KW-0408">Iron</keyword>
<feature type="domain" description="Histidine kinase" evidence="18">
    <location>
        <begin position="149"/>
        <end position="356"/>
    </location>
</feature>
<dbReference type="GO" id="GO:0046872">
    <property type="term" value="F:metal ion binding"/>
    <property type="evidence" value="ECO:0007669"/>
    <property type="project" value="UniProtKB-KW"/>
</dbReference>
<evidence type="ECO:0000256" key="3">
    <source>
        <dbReference type="ARBA" id="ARBA00004496"/>
    </source>
</evidence>